<evidence type="ECO:0000256" key="1">
    <source>
        <dbReference type="SAM" id="MobiDB-lite"/>
    </source>
</evidence>
<evidence type="ECO:0000313" key="3">
    <source>
        <dbReference type="Proteomes" id="UP000735302"/>
    </source>
</evidence>
<accession>A0AAV4C7N9</accession>
<evidence type="ECO:0000313" key="2">
    <source>
        <dbReference type="EMBL" id="GFO27695.1"/>
    </source>
</evidence>
<comment type="caution">
    <text evidence="2">The sequence shown here is derived from an EMBL/GenBank/DDBJ whole genome shotgun (WGS) entry which is preliminary data.</text>
</comment>
<name>A0AAV4C7N9_9GAST</name>
<proteinExistence type="predicted"/>
<organism evidence="2 3">
    <name type="scientific">Plakobranchus ocellatus</name>
    <dbReference type="NCBI Taxonomy" id="259542"/>
    <lineage>
        <taxon>Eukaryota</taxon>
        <taxon>Metazoa</taxon>
        <taxon>Spiralia</taxon>
        <taxon>Lophotrochozoa</taxon>
        <taxon>Mollusca</taxon>
        <taxon>Gastropoda</taxon>
        <taxon>Heterobranchia</taxon>
        <taxon>Euthyneura</taxon>
        <taxon>Panpulmonata</taxon>
        <taxon>Sacoglossa</taxon>
        <taxon>Placobranchoidea</taxon>
        <taxon>Plakobranchidae</taxon>
        <taxon>Plakobranchus</taxon>
    </lineage>
</organism>
<dbReference type="AlphaFoldDB" id="A0AAV4C7N9"/>
<keyword evidence="3" id="KW-1185">Reference proteome</keyword>
<feature type="region of interest" description="Disordered" evidence="1">
    <location>
        <begin position="158"/>
        <end position="193"/>
    </location>
</feature>
<dbReference type="EMBL" id="BLXT01005946">
    <property type="protein sequence ID" value="GFO27695.1"/>
    <property type="molecule type" value="Genomic_DNA"/>
</dbReference>
<sequence>MYQLTLLCLETIYACGEHGTESHHIMDLNAGYKRLSLDLFGMNFVHQPFRTRHAAEASGYGVRFSLIWLGFQTYRLSTTRSSQALRPTLGRPGRLLQARTRDRGAPAGLKTASLVSEPPAIHCVEVNFMFVWVDGQVLVLVYSQSTTRQSQAFRPFVRPGRRWRGSNPRQKGPCRSQGGLPRWLHGGETANSI</sequence>
<dbReference type="Proteomes" id="UP000735302">
    <property type="component" value="Unassembled WGS sequence"/>
</dbReference>
<gene>
    <name evidence="2" type="ORF">PoB_005420000</name>
</gene>
<protein>
    <submittedName>
        <fullName evidence="2">Uncharacterized protein</fullName>
    </submittedName>
</protein>
<reference evidence="2 3" key="1">
    <citation type="journal article" date="2021" name="Elife">
        <title>Chloroplast acquisition without the gene transfer in kleptoplastic sea slugs, Plakobranchus ocellatus.</title>
        <authorList>
            <person name="Maeda T."/>
            <person name="Takahashi S."/>
            <person name="Yoshida T."/>
            <person name="Shimamura S."/>
            <person name="Takaki Y."/>
            <person name="Nagai Y."/>
            <person name="Toyoda A."/>
            <person name="Suzuki Y."/>
            <person name="Arimoto A."/>
            <person name="Ishii H."/>
            <person name="Satoh N."/>
            <person name="Nishiyama T."/>
            <person name="Hasebe M."/>
            <person name="Maruyama T."/>
            <person name="Minagawa J."/>
            <person name="Obokata J."/>
            <person name="Shigenobu S."/>
        </authorList>
    </citation>
    <scope>NUCLEOTIDE SEQUENCE [LARGE SCALE GENOMIC DNA]</scope>
</reference>